<accession>A0A0S4TX90</accession>
<organism evidence="1">
    <name type="scientific">Ralstonia solanacearum</name>
    <name type="common">Pseudomonas solanacearum</name>
    <dbReference type="NCBI Taxonomy" id="305"/>
    <lineage>
        <taxon>Bacteria</taxon>
        <taxon>Pseudomonadati</taxon>
        <taxon>Pseudomonadota</taxon>
        <taxon>Betaproteobacteria</taxon>
        <taxon>Burkholderiales</taxon>
        <taxon>Burkholderiaceae</taxon>
        <taxon>Ralstonia</taxon>
        <taxon>Ralstonia solanacearum species complex</taxon>
    </lineage>
</organism>
<dbReference type="AlphaFoldDB" id="A0A0S4TX90"/>
<name>A0A0S4TX90_RALSL</name>
<protein>
    <submittedName>
        <fullName evidence="1">Uncharacterized protein</fullName>
    </submittedName>
</protein>
<dbReference type="EMBL" id="LN899819">
    <property type="protein sequence ID" value="CUV14660.1"/>
    <property type="molecule type" value="Genomic_DNA"/>
</dbReference>
<evidence type="ECO:0000313" key="1">
    <source>
        <dbReference type="EMBL" id="CUV14660.1"/>
    </source>
</evidence>
<reference evidence="1" key="1">
    <citation type="submission" date="2015-10" db="EMBL/GenBank/DDBJ databases">
        <authorList>
            <person name="Gilbert D.G."/>
        </authorList>
    </citation>
    <scope>NUCLEOTIDE SEQUENCE</scope>
    <source>
        <strain evidence="1">Phyl III-seqv23</strain>
    </source>
</reference>
<gene>
    <name evidence="1" type="ORF">RUN39_v1_920075</name>
</gene>
<sequence length="53" mass="6224">MFEVNGRKYRYRTNWRGKLILQVQVRVMGGVYEFGATYLVWRDARVGDIQVAG</sequence>
<proteinExistence type="predicted"/>